<evidence type="ECO:0000313" key="1">
    <source>
        <dbReference type="EMBL" id="QZE14755.1"/>
    </source>
</evidence>
<gene>
    <name evidence="1" type="ORF">K4L44_02525</name>
</gene>
<protein>
    <submittedName>
        <fullName evidence="1">MFS transporter</fullName>
    </submittedName>
</protein>
<keyword evidence="2" id="KW-1185">Reference proteome</keyword>
<name>A0AC61NGJ5_9BACT</name>
<dbReference type="EMBL" id="CP081303">
    <property type="protein sequence ID" value="QZE14755.1"/>
    <property type="molecule type" value="Genomic_DNA"/>
</dbReference>
<dbReference type="Proteomes" id="UP000826212">
    <property type="component" value="Chromosome"/>
</dbReference>
<sequence>MLSIKNIRFTDPRKWPFFYGWVIMVMTTLGLFVSIPGQTMAVSAFTDSLIDALNISRNQLSTTYMIGTITSAFLLKRAGLWYDRYGAKVVMFLATLTMSFAMLGMANLVPLSNVFAENLFHLFSAKTWSMILLSLFFFLARLNGQGIMSMVARNMLMKWFFRKRGFANGISSMVANALFAMATVILAYFVSKYQWDVTYCILAVILFVASILFLGTYEDNPESFGLLPDGKKYETQSVKKEKSTGRDFTYNQAIRTRAFWSVTLITAFFGCFVTGFTFHIFSIFRDANIPWERGQDVFIYSAILSTLLSFGGSVISDHIKTKYLVLLAAVGGLMCGIGLAFVSNPMFFIILIVGYGTIGGLFGVLLTVAHPGYFGKKHLGAITGRNMSLIIFGSAVSPLLFSLSKTYFDSYLPVSLIFASLALLIFLFTLTVKEPQ</sequence>
<reference evidence="1" key="1">
    <citation type="submission" date="2021-08" db="EMBL/GenBank/DDBJ databases">
        <title>Novel anaerobic bacterium isolated from sea squirt in East Sea, Republic of Korea.</title>
        <authorList>
            <person name="Nguyen T.H."/>
            <person name="Li Z."/>
            <person name="Lee Y.-J."/>
            <person name="Ko J."/>
            <person name="Kim S.-G."/>
        </authorList>
    </citation>
    <scope>NUCLEOTIDE SEQUENCE</scope>
    <source>
        <strain evidence="1">KCTC 25031</strain>
    </source>
</reference>
<accession>A0AC61NGJ5</accession>
<proteinExistence type="predicted"/>
<evidence type="ECO:0000313" key="2">
    <source>
        <dbReference type="Proteomes" id="UP000826212"/>
    </source>
</evidence>
<organism evidence="1 2">
    <name type="scientific">Halosquirtibacter laminarini</name>
    <dbReference type="NCBI Taxonomy" id="3374600"/>
    <lineage>
        <taxon>Bacteria</taxon>
        <taxon>Pseudomonadati</taxon>
        <taxon>Bacteroidota</taxon>
        <taxon>Bacteroidia</taxon>
        <taxon>Marinilabiliales</taxon>
        <taxon>Prolixibacteraceae</taxon>
        <taxon>Halosquirtibacter</taxon>
    </lineage>
</organism>